<name>A0ABP9XEM1_9DEIO</name>
<proteinExistence type="predicted"/>
<dbReference type="RefSeq" id="WP_345454580.1">
    <property type="nucleotide sequence ID" value="NZ_BAABRV010000005.1"/>
</dbReference>
<evidence type="ECO:0000313" key="1">
    <source>
        <dbReference type="EMBL" id="GAA5533823.1"/>
    </source>
</evidence>
<accession>A0ABP9XEM1</accession>
<dbReference type="Proteomes" id="UP001404956">
    <property type="component" value="Unassembled WGS sequence"/>
</dbReference>
<comment type="caution">
    <text evidence="1">The sequence shown here is derived from an EMBL/GenBank/DDBJ whole genome shotgun (WGS) entry which is preliminary data.</text>
</comment>
<organism evidence="1 2">
    <name type="scientific">Deinococcus aluminii</name>
    <dbReference type="NCBI Taxonomy" id="1656885"/>
    <lineage>
        <taxon>Bacteria</taxon>
        <taxon>Thermotogati</taxon>
        <taxon>Deinococcota</taxon>
        <taxon>Deinococci</taxon>
        <taxon>Deinococcales</taxon>
        <taxon>Deinococcaceae</taxon>
        <taxon>Deinococcus</taxon>
    </lineage>
</organism>
<gene>
    <name evidence="1" type="ORF">Dalu01_02231</name>
</gene>
<reference evidence="1 2" key="1">
    <citation type="submission" date="2024-02" db="EMBL/GenBank/DDBJ databases">
        <title>Deinococcus aluminii NBRC 112889.</title>
        <authorList>
            <person name="Ichikawa N."/>
            <person name="Katano-Makiyama Y."/>
            <person name="Hidaka K."/>
        </authorList>
    </citation>
    <scope>NUCLEOTIDE SEQUENCE [LARGE SCALE GENOMIC DNA]</scope>
    <source>
        <strain evidence="1 2">NBRC 112889</strain>
    </source>
</reference>
<evidence type="ECO:0000313" key="2">
    <source>
        <dbReference type="Proteomes" id="UP001404956"/>
    </source>
</evidence>
<sequence>MSRTRFRPGEVRVVEAEQAATVPCFRLPDLPGAALHRMLTTPDWAITHEKSGLAIRALLTERQARRLMRLLAGHNFDRPRDEVIRDEGLTADVLGYASQVCGEHLYVRRQDGSWTFSPG</sequence>
<protein>
    <submittedName>
        <fullName evidence="1">Uncharacterized protein</fullName>
    </submittedName>
</protein>
<dbReference type="EMBL" id="BAABRV010000005">
    <property type="protein sequence ID" value="GAA5533823.1"/>
    <property type="molecule type" value="Genomic_DNA"/>
</dbReference>
<keyword evidence="2" id="KW-1185">Reference proteome</keyword>